<feature type="region of interest" description="Disordered" evidence="1">
    <location>
        <begin position="71"/>
        <end position="106"/>
    </location>
</feature>
<accession>A0ABD1TK02</accession>
<organism evidence="2 3">
    <name type="scientific">Abeliophyllum distichum</name>
    <dbReference type="NCBI Taxonomy" id="126358"/>
    <lineage>
        <taxon>Eukaryota</taxon>
        <taxon>Viridiplantae</taxon>
        <taxon>Streptophyta</taxon>
        <taxon>Embryophyta</taxon>
        <taxon>Tracheophyta</taxon>
        <taxon>Spermatophyta</taxon>
        <taxon>Magnoliopsida</taxon>
        <taxon>eudicotyledons</taxon>
        <taxon>Gunneridae</taxon>
        <taxon>Pentapetalae</taxon>
        <taxon>asterids</taxon>
        <taxon>lamiids</taxon>
        <taxon>Lamiales</taxon>
        <taxon>Oleaceae</taxon>
        <taxon>Forsythieae</taxon>
        <taxon>Abeliophyllum</taxon>
    </lineage>
</organism>
<reference evidence="3" key="1">
    <citation type="submission" date="2024-07" db="EMBL/GenBank/DDBJ databases">
        <title>Two chromosome-level genome assemblies of Korean endemic species Abeliophyllum distichum and Forsythia ovata (Oleaceae).</title>
        <authorList>
            <person name="Jang H."/>
        </authorList>
    </citation>
    <scope>NUCLEOTIDE SEQUENCE [LARGE SCALE GENOMIC DNA]</scope>
</reference>
<protein>
    <submittedName>
        <fullName evidence="2">Uncharacterized protein</fullName>
    </submittedName>
</protein>
<dbReference type="EMBL" id="JBFOLK010000005">
    <property type="protein sequence ID" value="KAL2513036.1"/>
    <property type="molecule type" value="Genomic_DNA"/>
</dbReference>
<gene>
    <name evidence="2" type="ORF">Adt_18636</name>
</gene>
<comment type="caution">
    <text evidence="2">The sequence shown here is derived from an EMBL/GenBank/DDBJ whole genome shotgun (WGS) entry which is preliminary data.</text>
</comment>
<name>A0ABD1TK02_9LAMI</name>
<keyword evidence="3" id="KW-1185">Reference proteome</keyword>
<evidence type="ECO:0000313" key="2">
    <source>
        <dbReference type="EMBL" id="KAL2513036.1"/>
    </source>
</evidence>
<evidence type="ECO:0000313" key="3">
    <source>
        <dbReference type="Proteomes" id="UP001604336"/>
    </source>
</evidence>
<dbReference type="AlphaFoldDB" id="A0ABD1TK02"/>
<sequence>MYQYINKTDNTLQHQQASLKNLETQIGQIAAALSGRTQGTLPSNTETNPKEQVKAITIRNGVQLPEIHVTRHESPKQLVPTTDEEQVERSEQKVDEATEQNSDTPQVKATVLVKAYIPPIPFSQRL</sequence>
<dbReference type="Proteomes" id="UP001604336">
    <property type="component" value="Unassembled WGS sequence"/>
</dbReference>
<proteinExistence type="predicted"/>
<evidence type="ECO:0000256" key="1">
    <source>
        <dbReference type="SAM" id="MobiDB-lite"/>
    </source>
</evidence>
<feature type="compositionally biased region" description="Basic and acidic residues" evidence="1">
    <location>
        <begin position="87"/>
        <end position="96"/>
    </location>
</feature>